<evidence type="ECO:0000256" key="4">
    <source>
        <dbReference type="ARBA" id="ARBA00023163"/>
    </source>
</evidence>
<evidence type="ECO:0000259" key="5">
    <source>
        <dbReference type="PROSITE" id="PS50931"/>
    </source>
</evidence>
<dbReference type="Proteomes" id="UP000321039">
    <property type="component" value="Unassembled WGS sequence"/>
</dbReference>
<accession>A0A5C9A9A9</accession>
<protein>
    <submittedName>
        <fullName evidence="6">LysR family transcriptional regulator</fullName>
    </submittedName>
</protein>
<reference evidence="6 7" key="1">
    <citation type="submission" date="2019-08" db="EMBL/GenBank/DDBJ databases">
        <title>Parahaliea maris sp. nov., isolated from the surface seawater.</title>
        <authorList>
            <person name="Liu Y."/>
        </authorList>
    </citation>
    <scope>NUCLEOTIDE SEQUENCE [LARGE SCALE GENOMIC DNA]</scope>
    <source>
        <strain evidence="6 7">HSLHS9</strain>
    </source>
</reference>
<dbReference type="InterPro" id="IPR036390">
    <property type="entry name" value="WH_DNA-bd_sf"/>
</dbReference>
<feature type="domain" description="HTH lysR-type" evidence="5">
    <location>
        <begin position="12"/>
        <end position="69"/>
    </location>
</feature>
<evidence type="ECO:0000256" key="1">
    <source>
        <dbReference type="ARBA" id="ARBA00009437"/>
    </source>
</evidence>
<evidence type="ECO:0000313" key="6">
    <source>
        <dbReference type="EMBL" id="TXS96167.1"/>
    </source>
</evidence>
<dbReference type="CDD" id="cd08422">
    <property type="entry name" value="PBP2_CrgA_like"/>
    <property type="match status" value="1"/>
</dbReference>
<comment type="caution">
    <text evidence="6">The sequence shown here is derived from an EMBL/GenBank/DDBJ whole genome shotgun (WGS) entry which is preliminary data.</text>
</comment>
<dbReference type="PANTHER" id="PTHR30537">
    <property type="entry name" value="HTH-TYPE TRANSCRIPTIONAL REGULATOR"/>
    <property type="match status" value="1"/>
</dbReference>
<dbReference type="Pfam" id="PF03466">
    <property type="entry name" value="LysR_substrate"/>
    <property type="match status" value="1"/>
</dbReference>
<dbReference type="InterPro" id="IPR058163">
    <property type="entry name" value="LysR-type_TF_proteobact-type"/>
</dbReference>
<dbReference type="PANTHER" id="PTHR30537:SF5">
    <property type="entry name" value="HTH-TYPE TRANSCRIPTIONAL ACTIVATOR TTDR-RELATED"/>
    <property type="match status" value="1"/>
</dbReference>
<dbReference type="PROSITE" id="PS50931">
    <property type="entry name" value="HTH_LYSR"/>
    <property type="match status" value="1"/>
</dbReference>
<dbReference type="GO" id="GO:0003677">
    <property type="term" value="F:DNA binding"/>
    <property type="evidence" value="ECO:0007669"/>
    <property type="project" value="UniProtKB-KW"/>
</dbReference>
<dbReference type="FunFam" id="1.10.10.10:FF:000001">
    <property type="entry name" value="LysR family transcriptional regulator"/>
    <property type="match status" value="1"/>
</dbReference>
<keyword evidence="4" id="KW-0804">Transcription</keyword>
<dbReference type="SUPFAM" id="SSF53850">
    <property type="entry name" value="Periplasmic binding protein-like II"/>
    <property type="match status" value="1"/>
</dbReference>
<dbReference type="InterPro" id="IPR000847">
    <property type="entry name" value="LysR_HTH_N"/>
</dbReference>
<dbReference type="GO" id="GO:0003700">
    <property type="term" value="F:DNA-binding transcription factor activity"/>
    <property type="evidence" value="ECO:0007669"/>
    <property type="project" value="InterPro"/>
</dbReference>
<evidence type="ECO:0000256" key="3">
    <source>
        <dbReference type="ARBA" id="ARBA00023125"/>
    </source>
</evidence>
<comment type="similarity">
    <text evidence="1">Belongs to the LysR transcriptional regulatory family.</text>
</comment>
<keyword evidence="2" id="KW-0805">Transcription regulation</keyword>
<sequence>MYPRVERGNPVDLLRKLWLFTQVADAGSFTKASQQTGMTVAAVSKNVSQLEAALGAKLLNRTTRMVQLTAEGQQLLEQAQDAFSTLQTAMQEVDTSQRQPSGLVRISSVTAYGRLALIPVLPELLQRYPGLSLDLSLHDSGHGPSRRGEDIHITWGEEYHGDKVCKRLMVMPLVLVASPGYLERHGAPKRPEELHEHECIGATLPSGAYARCTLRARGNRRGKGYVFQPRGRVTLRDELETVVDAAVAGLGITVVTELNVQRHFAEGTLARVLPDYEIEGHSSKFGEIVLQYPQRREMSARVQAVVDFLLEKLVTVQFPQAD</sequence>
<dbReference type="InterPro" id="IPR005119">
    <property type="entry name" value="LysR_subst-bd"/>
</dbReference>
<evidence type="ECO:0000256" key="2">
    <source>
        <dbReference type="ARBA" id="ARBA00023015"/>
    </source>
</evidence>
<dbReference type="AlphaFoldDB" id="A0A5C9A9A9"/>
<dbReference type="InterPro" id="IPR036388">
    <property type="entry name" value="WH-like_DNA-bd_sf"/>
</dbReference>
<dbReference type="EMBL" id="VRZA01000001">
    <property type="protein sequence ID" value="TXS96167.1"/>
    <property type="molecule type" value="Genomic_DNA"/>
</dbReference>
<dbReference type="Gene3D" id="1.10.10.10">
    <property type="entry name" value="Winged helix-like DNA-binding domain superfamily/Winged helix DNA-binding domain"/>
    <property type="match status" value="1"/>
</dbReference>
<organism evidence="6 7">
    <name type="scientific">Parahaliea maris</name>
    <dbReference type="NCBI Taxonomy" id="2716870"/>
    <lineage>
        <taxon>Bacteria</taxon>
        <taxon>Pseudomonadati</taxon>
        <taxon>Pseudomonadota</taxon>
        <taxon>Gammaproteobacteria</taxon>
        <taxon>Cellvibrionales</taxon>
        <taxon>Halieaceae</taxon>
        <taxon>Parahaliea</taxon>
    </lineage>
</organism>
<proteinExistence type="inferred from homology"/>
<gene>
    <name evidence="6" type="ORF">FV139_01285</name>
</gene>
<dbReference type="Gene3D" id="3.40.190.290">
    <property type="match status" value="1"/>
</dbReference>
<keyword evidence="7" id="KW-1185">Reference proteome</keyword>
<keyword evidence="3" id="KW-0238">DNA-binding</keyword>
<dbReference type="Pfam" id="PF00126">
    <property type="entry name" value="HTH_1"/>
    <property type="match status" value="1"/>
</dbReference>
<name>A0A5C9A9A9_9GAMM</name>
<dbReference type="SUPFAM" id="SSF46785">
    <property type="entry name" value="Winged helix' DNA-binding domain"/>
    <property type="match status" value="1"/>
</dbReference>
<evidence type="ECO:0000313" key="7">
    <source>
        <dbReference type="Proteomes" id="UP000321039"/>
    </source>
</evidence>